<keyword evidence="10" id="KW-0472">Membrane</keyword>
<dbReference type="GeneID" id="89926355"/>
<keyword evidence="10" id="KW-1133">Transmembrane helix</keyword>
<feature type="compositionally biased region" description="Low complexity" evidence="9">
    <location>
        <begin position="410"/>
        <end position="439"/>
    </location>
</feature>
<evidence type="ECO:0000256" key="1">
    <source>
        <dbReference type="ARBA" id="ARBA00004589"/>
    </source>
</evidence>
<keyword evidence="4" id="KW-0964">Secreted</keyword>
<evidence type="ECO:0000256" key="6">
    <source>
        <dbReference type="ARBA" id="ARBA00022729"/>
    </source>
</evidence>
<evidence type="ECO:0000256" key="5">
    <source>
        <dbReference type="ARBA" id="ARBA00022622"/>
    </source>
</evidence>
<evidence type="ECO:0000256" key="3">
    <source>
        <dbReference type="ARBA" id="ARBA00010031"/>
    </source>
</evidence>
<feature type="transmembrane region" description="Helical" evidence="10">
    <location>
        <begin position="216"/>
        <end position="238"/>
    </location>
</feature>
<feature type="compositionally biased region" description="Pro residues" evidence="9">
    <location>
        <begin position="382"/>
        <end position="393"/>
    </location>
</feature>
<evidence type="ECO:0000256" key="10">
    <source>
        <dbReference type="SAM" id="Phobius"/>
    </source>
</evidence>
<sequence>MPTPRPGATASSEEPARLVARPAETKFSRREPQSNTVPPQLLQSVPLCARRCLSNYINQDYKCSETGAACLCEHYSSQGYTLGELAYICLEQGCEKPKQAGAQAAYFICAAIPGAVSPKHDVLTVPPPTTTRQPNSRTTARATSTGQETEAAPPHTTSSPTSGGGVAGPSPSRRTKTHGPSVPSSTAVPGTPPPAPALSEASSEQLPSTNLSHAEAAGISIGAMGAIALIIAAIYLCIWFRRRRVKCSDDSNDYDFVDQAPPRFSPFNYGHADPRGPLGGFEKRRAELGVEKPWTKWPGVRMSYDDYVAQYNEKSPSITPPESRTVSNTKVNMAIPLPEKPLPAVTRGLPKSPAPSRNTAITVFEEDRTPRPPDVTTVPAVPRKPLPNGPPPGIAVHYPSPRTAQQRLHQPAAAPTRPQPQPQSQLQPPNRPRQPSLSLQIPRQATRAAQLSSANDFPMPPAYPNISAWIQPPAAPANSARTSTNSVLDYYASPVPDEPAGSYYDTSPDIDLPTPVQLEARRRRQERPIGPAVTVTKPAYLPARPSRMNSAGSDTSFESMNGDEPTPPDEEQMEAPQLTPVQESPGKRSPLAGLRYPKVPRSSNQSVPRSPAPKSSPRPATNASPTPRPTPKVQIPRRDDRVVLPSLNNVHGPANPPRPQVRPPVTPKQTTTAASNASLSGSTLAAKRRGDSAAQDLERKLHVTDSAYAHPPTGSSYATTQSSEPDSGKSLQSRSTQTTASPLKGYGRIAGGGVGRVRPPPPPQQAGLGLQNTSSNSDSSYSGSEPRQPQGRNATYPGLPRHPRALVDDASKNEAAGREKQVSGQWEPKLTPSRRGEDLFLDVGVATPRSDVFRR</sequence>
<feature type="compositionally biased region" description="Polar residues" evidence="9">
    <location>
        <begin position="547"/>
        <end position="559"/>
    </location>
</feature>
<feature type="compositionally biased region" description="Pro residues" evidence="9">
    <location>
        <begin position="654"/>
        <end position="666"/>
    </location>
</feature>
<keyword evidence="8" id="KW-0449">Lipoprotein</keyword>
<dbReference type="EMBL" id="JAVRRT010000007">
    <property type="protein sequence ID" value="KAK5170423.1"/>
    <property type="molecule type" value="Genomic_DNA"/>
</dbReference>
<keyword evidence="13" id="KW-1185">Reference proteome</keyword>
<evidence type="ECO:0000256" key="8">
    <source>
        <dbReference type="ARBA" id="ARBA00023288"/>
    </source>
</evidence>
<name>A0AAV9PF27_9PEZI</name>
<dbReference type="GO" id="GO:0098552">
    <property type="term" value="C:side of membrane"/>
    <property type="evidence" value="ECO:0007669"/>
    <property type="project" value="UniProtKB-KW"/>
</dbReference>
<feature type="compositionally biased region" description="Low complexity" evidence="9">
    <location>
        <begin position="765"/>
        <end position="784"/>
    </location>
</feature>
<dbReference type="AlphaFoldDB" id="A0AAV9PF27"/>
<dbReference type="GO" id="GO:0005576">
    <property type="term" value="C:extracellular region"/>
    <property type="evidence" value="ECO:0007669"/>
    <property type="project" value="UniProtKB-SubCell"/>
</dbReference>
<keyword evidence="7" id="KW-1015">Disulfide bond</keyword>
<feature type="region of interest" description="Disordered" evidence="9">
    <location>
        <begin position="118"/>
        <end position="209"/>
    </location>
</feature>
<feature type="compositionally biased region" description="Low complexity" evidence="9">
    <location>
        <begin position="179"/>
        <end position="189"/>
    </location>
</feature>
<evidence type="ECO:0000259" key="11">
    <source>
        <dbReference type="Pfam" id="PF05730"/>
    </source>
</evidence>
<accession>A0AAV9PF27</accession>
<keyword evidence="5" id="KW-0336">GPI-anchor</keyword>
<feature type="domain" description="CFEM" evidence="11">
    <location>
        <begin position="42"/>
        <end position="109"/>
    </location>
</feature>
<feature type="compositionally biased region" description="Basic and acidic residues" evidence="9">
    <location>
        <begin position="688"/>
        <end position="703"/>
    </location>
</feature>
<evidence type="ECO:0000313" key="12">
    <source>
        <dbReference type="EMBL" id="KAK5170423.1"/>
    </source>
</evidence>
<gene>
    <name evidence="12" type="ORF">LTR77_005011</name>
</gene>
<feature type="compositionally biased region" description="Basic and acidic residues" evidence="9">
    <location>
        <begin position="23"/>
        <end position="32"/>
    </location>
</feature>
<dbReference type="Pfam" id="PF05730">
    <property type="entry name" value="CFEM"/>
    <property type="match status" value="1"/>
</dbReference>
<reference evidence="12 13" key="1">
    <citation type="submission" date="2023-08" db="EMBL/GenBank/DDBJ databases">
        <title>Black Yeasts Isolated from many extreme environments.</title>
        <authorList>
            <person name="Coleine C."/>
            <person name="Stajich J.E."/>
            <person name="Selbmann L."/>
        </authorList>
    </citation>
    <scope>NUCLEOTIDE SEQUENCE [LARGE SCALE GENOMIC DNA]</scope>
    <source>
        <strain evidence="12 13">CCFEE 5935</strain>
    </source>
</reference>
<evidence type="ECO:0000256" key="4">
    <source>
        <dbReference type="ARBA" id="ARBA00022525"/>
    </source>
</evidence>
<organism evidence="12 13">
    <name type="scientific">Saxophila tyrrhenica</name>
    <dbReference type="NCBI Taxonomy" id="1690608"/>
    <lineage>
        <taxon>Eukaryota</taxon>
        <taxon>Fungi</taxon>
        <taxon>Dikarya</taxon>
        <taxon>Ascomycota</taxon>
        <taxon>Pezizomycotina</taxon>
        <taxon>Dothideomycetes</taxon>
        <taxon>Dothideomycetidae</taxon>
        <taxon>Mycosphaerellales</taxon>
        <taxon>Extremaceae</taxon>
        <taxon>Saxophila</taxon>
    </lineage>
</organism>
<feature type="compositionally biased region" description="Basic and acidic residues" evidence="9">
    <location>
        <begin position="805"/>
        <end position="821"/>
    </location>
</feature>
<evidence type="ECO:0000256" key="7">
    <source>
        <dbReference type="ARBA" id="ARBA00023157"/>
    </source>
</evidence>
<dbReference type="Proteomes" id="UP001337655">
    <property type="component" value="Unassembled WGS sequence"/>
</dbReference>
<evidence type="ECO:0000256" key="2">
    <source>
        <dbReference type="ARBA" id="ARBA00004613"/>
    </source>
</evidence>
<keyword evidence="10" id="KW-0812">Transmembrane</keyword>
<feature type="compositionally biased region" description="Polar residues" evidence="9">
    <location>
        <begin position="673"/>
        <end position="683"/>
    </location>
</feature>
<proteinExistence type="inferred from homology"/>
<dbReference type="InterPro" id="IPR008427">
    <property type="entry name" value="Extracellular_membr_CFEM_dom"/>
</dbReference>
<comment type="subcellular location">
    <subcellularLocation>
        <location evidence="1">Membrane</location>
        <topology evidence="1">Lipid-anchor</topology>
        <topology evidence="1">GPI-anchor</topology>
    </subcellularLocation>
    <subcellularLocation>
        <location evidence="2">Secreted</location>
    </subcellularLocation>
</comment>
<comment type="similarity">
    <text evidence="3">Belongs to the RBT5 family.</text>
</comment>
<keyword evidence="6" id="KW-0732">Signal</keyword>
<evidence type="ECO:0000256" key="9">
    <source>
        <dbReference type="SAM" id="MobiDB-lite"/>
    </source>
</evidence>
<evidence type="ECO:0000313" key="13">
    <source>
        <dbReference type="Proteomes" id="UP001337655"/>
    </source>
</evidence>
<feature type="compositionally biased region" description="Polar residues" evidence="9">
    <location>
        <begin position="713"/>
        <end position="741"/>
    </location>
</feature>
<keyword evidence="5" id="KW-0325">Glycoprotein</keyword>
<feature type="region of interest" description="Disordered" evidence="9">
    <location>
        <begin position="498"/>
        <end position="855"/>
    </location>
</feature>
<comment type="caution">
    <text evidence="12">The sequence shown here is derived from an EMBL/GenBank/DDBJ whole genome shotgun (WGS) entry which is preliminary data.</text>
</comment>
<feature type="compositionally biased region" description="Polar residues" evidence="9">
    <location>
        <begin position="441"/>
        <end position="455"/>
    </location>
</feature>
<dbReference type="RefSeq" id="XP_064659621.1">
    <property type="nucleotide sequence ID" value="XM_064802260.1"/>
</dbReference>
<feature type="region of interest" description="Disordered" evidence="9">
    <location>
        <begin position="362"/>
        <end position="459"/>
    </location>
</feature>
<protein>
    <recommendedName>
        <fullName evidence="11">CFEM domain-containing protein</fullName>
    </recommendedName>
</protein>
<feature type="compositionally biased region" description="Polar residues" evidence="9">
    <location>
        <begin position="130"/>
        <end position="148"/>
    </location>
</feature>
<feature type="region of interest" description="Disordered" evidence="9">
    <location>
        <begin position="1"/>
        <end position="38"/>
    </location>
</feature>